<proteinExistence type="inferred from homology"/>
<name>A0A4S3JIG6_9EURO</name>
<dbReference type="InterPro" id="IPR036291">
    <property type="entry name" value="NAD(P)-bd_dom_sf"/>
</dbReference>
<dbReference type="CDD" id="cd05251">
    <property type="entry name" value="NmrA_like_SDR_a"/>
    <property type="match status" value="1"/>
</dbReference>
<dbReference type="GeneID" id="54326686"/>
<dbReference type="SUPFAM" id="SSF51735">
    <property type="entry name" value="NAD(P)-binding Rossmann-fold domains"/>
    <property type="match status" value="1"/>
</dbReference>
<dbReference type="InterPro" id="IPR051164">
    <property type="entry name" value="NmrA-like_oxidored"/>
</dbReference>
<dbReference type="Gene3D" id="3.40.50.720">
    <property type="entry name" value="NAD(P)-binding Rossmann-like Domain"/>
    <property type="match status" value="1"/>
</dbReference>
<dbReference type="Proteomes" id="UP000308092">
    <property type="component" value="Unassembled WGS sequence"/>
</dbReference>
<comment type="caution">
    <text evidence="5">The sequence shown here is derived from an EMBL/GenBank/DDBJ whole genome shotgun (WGS) entry which is preliminary data.</text>
</comment>
<keyword evidence="6" id="KW-1185">Reference proteome</keyword>
<dbReference type="Pfam" id="PF05368">
    <property type="entry name" value="NmrA"/>
    <property type="match status" value="1"/>
</dbReference>
<dbReference type="EMBL" id="SOSA01000212">
    <property type="protein sequence ID" value="THC94367.1"/>
    <property type="molecule type" value="Genomic_DNA"/>
</dbReference>
<organism evidence="5 6">
    <name type="scientific">Aspergillus tanneri</name>
    <dbReference type="NCBI Taxonomy" id="1220188"/>
    <lineage>
        <taxon>Eukaryota</taxon>
        <taxon>Fungi</taxon>
        <taxon>Dikarya</taxon>
        <taxon>Ascomycota</taxon>
        <taxon>Pezizomycotina</taxon>
        <taxon>Eurotiomycetes</taxon>
        <taxon>Eurotiomycetidae</taxon>
        <taxon>Eurotiales</taxon>
        <taxon>Aspergillaceae</taxon>
        <taxon>Aspergillus</taxon>
        <taxon>Aspergillus subgen. Circumdati</taxon>
    </lineage>
</organism>
<evidence type="ECO:0000256" key="2">
    <source>
        <dbReference type="ARBA" id="ARBA00022857"/>
    </source>
</evidence>
<evidence type="ECO:0000313" key="6">
    <source>
        <dbReference type="Proteomes" id="UP000308092"/>
    </source>
</evidence>
<evidence type="ECO:0000259" key="3">
    <source>
        <dbReference type="Pfam" id="PF05368"/>
    </source>
</evidence>
<dbReference type="RefSeq" id="XP_033427462.1">
    <property type="nucleotide sequence ID" value="XM_033568656.1"/>
</dbReference>
<evidence type="ECO:0000313" key="5">
    <source>
        <dbReference type="EMBL" id="THC94367.1"/>
    </source>
</evidence>
<dbReference type="EMBL" id="QUQM01000003">
    <property type="protein sequence ID" value="KAA8648101.1"/>
    <property type="molecule type" value="Genomic_DNA"/>
</dbReference>
<dbReference type="VEuPathDB" id="FungiDB:EYZ11_006165"/>
<dbReference type="STRING" id="1220188.A0A4S3JIG6"/>
<keyword evidence="2" id="KW-0521">NADP</keyword>
<evidence type="ECO:0000313" key="4">
    <source>
        <dbReference type="EMBL" id="KAA8648101.1"/>
    </source>
</evidence>
<dbReference type="PANTHER" id="PTHR42748:SF7">
    <property type="entry name" value="NMRA LIKE REDOX SENSOR 1-RELATED"/>
    <property type="match status" value="1"/>
</dbReference>
<comment type="similarity">
    <text evidence="1">Belongs to the NmrA-type oxidoreductase family.</text>
</comment>
<protein>
    <recommendedName>
        <fullName evidence="3">NmrA-like domain-containing protein</fullName>
    </recommendedName>
</protein>
<evidence type="ECO:0000256" key="1">
    <source>
        <dbReference type="ARBA" id="ARBA00006328"/>
    </source>
</evidence>
<reference evidence="5 6" key="1">
    <citation type="submission" date="2019-03" db="EMBL/GenBank/DDBJ databases">
        <title>The genome sequence of a newly discovered highly antifungal drug resistant Aspergillus species, Aspergillus tanneri NIH 1004.</title>
        <authorList>
            <person name="Mounaud S."/>
            <person name="Singh I."/>
            <person name="Joardar V."/>
            <person name="Pakala S."/>
            <person name="Pakala S."/>
            <person name="Venepally P."/>
            <person name="Hoover J."/>
            <person name="Nierman W."/>
            <person name="Chung J."/>
            <person name="Losada L."/>
        </authorList>
    </citation>
    <scope>NUCLEOTIDE SEQUENCE [LARGE SCALE GENOMIC DNA]</scope>
    <source>
        <strain evidence="5 6">NIH1004</strain>
    </source>
</reference>
<dbReference type="PANTHER" id="PTHR42748">
    <property type="entry name" value="NITROGEN METABOLITE REPRESSION PROTEIN NMRA FAMILY MEMBER"/>
    <property type="match status" value="1"/>
</dbReference>
<dbReference type="Gene3D" id="3.90.25.10">
    <property type="entry name" value="UDP-galactose 4-epimerase, domain 1"/>
    <property type="match status" value="1"/>
</dbReference>
<evidence type="ECO:0000313" key="7">
    <source>
        <dbReference type="Proteomes" id="UP000324241"/>
    </source>
</evidence>
<feature type="domain" description="NmrA-like" evidence="3">
    <location>
        <begin position="8"/>
        <end position="323"/>
    </location>
</feature>
<dbReference type="OrthoDB" id="3358371at2759"/>
<accession>A0A4S3JIG6</accession>
<dbReference type="Proteomes" id="UP000324241">
    <property type="component" value="Unassembled WGS sequence"/>
</dbReference>
<gene>
    <name evidence="4" type="ORF">ATNIH1004_003984</name>
    <name evidence="5" type="ORF">EYZ11_006165</name>
</gene>
<dbReference type="InterPro" id="IPR008030">
    <property type="entry name" value="NmrA-like"/>
</dbReference>
<reference evidence="4 7" key="2">
    <citation type="submission" date="2019-08" db="EMBL/GenBank/DDBJ databases">
        <title>The genome sequence of a newly discovered highly antifungal drug resistant Aspergillus species, Aspergillus tanneri NIH 1004.</title>
        <authorList>
            <person name="Mounaud S."/>
            <person name="Singh I."/>
            <person name="Joardar V."/>
            <person name="Pakala S."/>
            <person name="Pakala S."/>
            <person name="Venepally P."/>
            <person name="Chung J.K."/>
            <person name="Losada L."/>
            <person name="Nierman W.C."/>
        </authorList>
    </citation>
    <scope>NUCLEOTIDE SEQUENCE [LARGE SCALE GENOMIC DNA]</scope>
    <source>
        <strain evidence="4 7">NIH1004</strain>
    </source>
</reference>
<dbReference type="AlphaFoldDB" id="A0A4S3JIG6"/>
<sequence length="331" mass="36723">MCNVTETSKVIAVFGATGCQGRGVVAALLRKDSPAFHVLALTRNIRSEAARRLQDEHAGNHRLKFTCADVYNQESLYRALEGAYGVFAVTNTHIEGKKIQTEEDIKRELDAGQNIVAAAKACHVQHFVMSSLPNITEASGGRFSNVYHFDYKNEVEKLARQELNATFVHPGLFYTNLHRPQYCKREGDVVRFCPPVSGEKRADWVDPGHDIGIYVAEIFALGPDKTASKTYPVVGPKISFAEMAVIFKSITSQKSIYQPSTIEEWGDTVAAQAGVGYKRDIMEMMEWISAAPDEKVCYGTMDVGADTSFHDLGVKATSFEEWLERSNWTGP</sequence>